<evidence type="ECO:0000256" key="4">
    <source>
        <dbReference type="ARBA" id="ARBA00022989"/>
    </source>
</evidence>
<keyword evidence="2 6" id="KW-1003">Cell membrane</keyword>
<organism evidence="8 9">
    <name type="scientific">Candidatus Limivivens merdigallinarum</name>
    <dbReference type="NCBI Taxonomy" id="2840859"/>
    <lineage>
        <taxon>Bacteria</taxon>
        <taxon>Bacillati</taxon>
        <taxon>Bacillota</taxon>
        <taxon>Clostridia</taxon>
        <taxon>Lachnospirales</taxon>
        <taxon>Lachnospiraceae</taxon>
        <taxon>Lachnospiraceae incertae sedis</taxon>
        <taxon>Candidatus Limivivens</taxon>
    </lineage>
</organism>
<feature type="transmembrane region" description="Helical" evidence="6">
    <location>
        <begin position="56"/>
        <end position="75"/>
    </location>
</feature>
<feature type="transmembrane region" description="Helical" evidence="6">
    <location>
        <begin position="546"/>
        <end position="566"/>
    </location>
</feature>
<keyword evidence="3 6" id="KW-0812">Transmembrane</keyword>
<keyword evidence="4 6" id="KW-1133">Transmembrane helix</keyword>
<dbReference type="PIRSF" id="PIRSF018968">
    <property type="entry name" value="ABC_permease_BceB"/>
    <property type="match status" value="1"/>
</dbReference>
<dbReference type="EMBL" id="DVFT01000091">
    <property type="protein sequence ID" value="HIQ96107.1"/>
    <property type="molecule type" value="Genomic_DNA"/>
</dbReference>
<dbReference type="GO" id="GO:0005886">
    <property type="term" value="C:plasma membrane"/>
    <property type="evidence" value="ECO:0007669"/>
    <property type="project" value="UniProtKB-SubCell"/>
</dbReference>
<dbReference type="GO" id="GO:0055085">
    <property type="term" value="P:transmembrane transport"/>
    <property type="evidence" value="ECO:0007669"/>
    <property type="project" value="UniProtKB-UniRule"/>
</dbReference>
<comment type="subcellular location">
    <subcellularLocation>
        <location evidence="1 6">Cell membrane</location>
        <topology evidence="1 6">Multi-pass membrane protein</topology>
    </subcellularLocation>
</comment>
<feature type="transmembrane region" description="Helical" evidence="6">
    <location>
        <begin position="200"/>
        <end position="222"/>
    </location>
</feature>
<feature type="transmembrane region" description="Helical" evidence="6">
    <location>
        <begin position="15"/>
        <end position="35"/>
    </location>
</feature>
<gene>
    <name evidence="8" type="ORF">IAB26_06060</name>
</gene>
<accession>A0A9D0ZUB1</accession>
<evidence type="ECO:0000313" key="9">
    <source>
        <dbReference type="Proteomes" id="UP000886886"/>
    </source>
</evidence>
<feature type="domain" description="ABC3 transporter permease C-terminal" evidence="7">
    <location>
        <begin position="60"/>
        <end position="169"/>
    </location>
</feature>
<reference evidence="8" key="1">
    <citation type="submission" date="2020-10" db="EMBL/GenBank/DDBJ databases">
        <authorList>
            <person name="Gilroy R."/>
        </authorList>
    </citation>
    <scope>NUCLEOTIDE SEQUENCE</scope>
    <source>
        <strain evidence="8">ChiSjej3B21-11622</strain>
    </source>
</reference>
<dbReference type="InterPro" id="IPR052536">
    <property type="entry name" value="ABC-4_Integral_Memb_Prot"/>
</dbReference>
<dbReference type="Proteomes" id="UP000886886">
    <property type="component" value="Unassembled WGS sequence"/>
</dbReference>
<reference evidence="8" key="2">
    <citation type="journal article" date="2021" name="PeerJ">
        <title>Extensive microbial diversity within the chicken gut microbiome revealed by metagenomics and culture.</title>
        <authorList>
            <person name="Gilroy R."/>
            <person name="Ravi A."/>
            <person name="Getino M."/>
            <person name="Pursley I."/>
            <person name="Horton D.L."/>
            <person name="Alikhan N.F."/>
            <person name="Baker D."/>
            <person name="Gharbi K."/>
            <person name="Hall N."/>
            <person name="Watson M."/>
            <person name="Adriaenssens E.M."/>
            <person name="Foster-Nyarko E."/>
            <person name="Jarju S."/>
            <person name="Secka A."/>
            <person name="Antonio M."/>
            <person name="Oren A."/>
            <person name="Chaudhuri R.R."/>
            <person name="La Ragione R."/>
            <person name="Hildebrand F."/>
            <person name="Pallen M.J."/>
        </authorList>
    </citation>
    <scope>NUCLEOTIDE SEQUENCE</scope>
    <source>
        <strain evidence="8">ChiSjej3B21-11622</strain>
    </source>
</reference>
<evidence type="ECO:0000256" key="2">
    <source>
        <dbReference type="ARBA" id="ARBA00022475"/>
    </source>
</evidence>
<keyword evidence="5 6" id="KW-0472">Membrane</keyword>
<dbReference type="InterPro" id="IPR027022">
    <property type="entry name" value="ABC_permease_BceB-typ"/>
</dbReference>
<evidence type="ECO:0000256" key="6">
    <source>
        <dbReference type="PIRNR" id="PIRNR018968"/>
    </source>
</evidence>
<comment type="caution">
    <text evidence="8">The sequence shown here is derived from an EMBL/GenBank/DDBJ whole genome shotgun (WGS) entry which is preliminary data.</text>
</comment>
<protein>
    <submittedName>
        <fullName evidence="8">ABC transporter permease</fullName>
    </submittedName>
</protein>
<feature type="transmembrane region" description="Helical" evidence="6">
    <location>
        <begin position="157"/>
        <end position="179"/>
    </location>
</feature>
<evidence type="ECO:0000259" key="7">
    <source>
        <dbReference type="Pfam" id="PF02687"/>
    </source>
</evidence>
<dbReference type="PANTHER" id="PTHR46795:SF3">
    <property type="entry name" value="ABC TRANSPORTER PERMEASE"/>
    <property type="match status" value="1"/>
</dbReference>
<proteinExistence type="inferred from homology"/>
<sequence>MNPVFLACKNLKTCFSFYSFYLVSVAFVIPVLFAFTSFSENRIILEKMSSDGRVETMCRTISVFLMVFVVFYMAYSNRFFLRRRTRELGIYTLLGYQRSQILTLLTVENVLICLGAFFFGVTLGGLAHRGIVWFIGNLLRLGIDVSDIALFDGTALFKTAVFVLAVVFAMTLSNGRLLYQSSLIQLVRFEKRAEKTMKFHKVRAILGFTLILLGYLSALNVLGGNDSLWVRVGFYQMGLFTLFLVTSGTVLFISAFLPYVMEKSKHRRQTFYTAERIITTPNFVYRIRSNARTLTMLTLLSAAALTIVSVMALTLYYPIAAVSRIAPSEIEFRLESEEQLKIARDLAEQYTSDSPEVDILRTDLYSATSDSASLPLEYNLGTSQSGADNETIARDAGFECMSYTQYTKLLTAQGRSHVLASLPALSEEECILIKYQPEDPLQKEQGQTYQLQYPSGECHVTVKKVSLDNVISFANSIGTLVVNDRLYEEIRLGQSPCVSVVSMNGSSLKNQEGLYQALSDYLGGSPYLQGNSHRIQELLYLNSSTFLLIGFLVVLFFLAVGSILYFNNLSSIADSRADYEILEKIGYRKKQLRRIIRRQVFPFFAIPFLLGLLDCLFATMVYKAGLMQNLLGNSISQYLPTFVSLLLAALVYGSYYALTVRSCCRAVWKNASLRH</sequence>
<evidence type="ECO:0000256" key="3">
    <source>
        <dbReference type="ARBA" id="ARBA00022692"/>
    </source>
</evidence>
<dbReference type="PANTHER" id="PTHR46795">
    <property type="entry name" value="ABC TRANSPORTER PERMEASE-RELATED-RELATED"/>
    <property type="match status" value="1"/>
</dbReference>
<feature type="transmembrane region" description="Helical" evidence="6">
    <location>
        <begin position="101"/>
        <end position="124"/>
    </location>
</feature>
<feature type="transmembrane region" description="Helical" evidence="6">
    <location>
        <begin position="642"/>
        <end position="660"/>
    </location>
</feature>
<feature type="transmembrane region" description="Helical" evidence="6">
    <location>
        <begin position="234"/>
        <end position="260"/>
    </location>
</feature>
<feature type="transmembrane region" description="Helical" evidence="6">
    <location>
        <begin position="294"/>
        <end position="317"/>
    </location>
</feature>
<feature type="transmembrane region" description="Helical" evidence="6">
    <location>
        <begin position="600"/>
        <end position="622"/>
    </location>
</feature>
<dbReference type="AlphaFoldDB" id="A0A9D0ZUB1"/>
<name>A0A9D0ZUB1_9FIRM</name>
<comment type="similarity">
    <text evidence="6">Belongs to the ABC-4 integral membrane protein family.</text>
</comment>
<evidence type="ECO:0000313" key="8">
    <source>
        <dbReference type="EMBL" id="HIQ96107.1"/>
    </source>
</evidence>
<evidence type="ECO:0000256" key="5">
    <source>
        <dbReference type="ARBA" id="ARBA00023136"/>
    </source>
</evidence>
<keyword evidence="6" id="KW-0813">Transport</keyword>
<feature type="domain" description="ABC3 transporter permease C-terminal" evidence="7">
    <location>
        <begin position="551"/>
        <end position="651"/>
    </location>
</feature>
<dbReference type="InterPro" id="IPR003838">
    <property type="entry name" value="ABC3_permease_C"/>
</dbReference>
<evidence type="ECO:0000256" key="1">
    <source>
        <dbReference type="ARBA" id="ARBA00004651"/>
    </source>
</evidence>
<dbReference type="Pfam" id="PF02687">
    <property type="entry name" value="FtsX"/>
    <property type="match status" value="2"/>
</dbReference>